<keyword evidence="3" id="KW-1185">Reference proteome</keyword>
<dbReference type="InterPro" id="IPR017518">
    <property type="entry name" value="CHP03084"/>
</dbReference>
<accession>A0A062TT97</accession>
<dbReference type="RefSeq" id="WP_034829262.1">
    <property type="nucleotide sequence ID" value="NZ_AWFA01000078.1"/>
</dbReference>
<dbReference type="InterPro" id="IPR024344">
    <property type="entry name" value="MDMPI_metal-binding"/>
</dbReference>
<comment type="caution">
    <text evidence="2">The sequence shown here is derived from an EMBL/GenBank/DDBJ whole genome shotgun (WGS) entry which is preliminary data.</text>
</comment>
<name>A0A062TT97_9PROT</name>
<gene>
    <name evidence="2" type="ORF">HY3_06810</name>
</gene>
<dbReference type="Proteomes" id="UP000249123">
    <property type="component" value="Unassembled WGS sequence"/>
</dbReference>
<dbReference type="InterPro" id="IPR034660">
    <property type="entry name" value="DinB/YfiT-like"/>
</dbReference>
<sequence length="266" mass="29382">MQQALDFLAETRALGDLIAPLEDADYLQETGFKAWTIDMVIRHLHFWNKAALFSLKDEAAFHTLVSDLMDALKAGSLTEKESEHFGGLSGTALRADWLQLAQETAGAFAEADPSQRLAWVGPSMSARSSITARLMETWAHGQEVYDQLGIIRQNEDRIRNIVVLGVNTYGWTFLNRKEDIPQPMPHLVLTAPSGEIWTYGDESAAERIEGAAEAFCQVVTQTRNIQDTALNVHGGNAKAWMEKAQCFAGPPQDPPAPGTRKTKEKS</sequence>
<evidence type="ECO:0000313" key="3">
    <source>
        <dbReference type="Proteomes" id="UP000249123"/>
    </source>
</evidence>
<dbReference type="Gene3D" id="1.20.120.450">
    <property type="entry name" value="dinb family like domain"/>
    <property type="match status" value="1"/>
</dbReference>
<evidence type="ECO:0000313" key="2">
    <source>
        <dbReference type="EMBL" id="RAN35802.1"/>
    </source>
</evidence>
<feature type="domain" description="Mycothiol-dependent maleylpyruvate isomerase metal-binding" evidence="1">
    <location>
        <begin position="8"/>
        <end position="144"/>
    </location>
</feature>
<protein>
    <recommendedName>
        <fullName evidence="1">Mycothiol-dependent maleylpyruvate isomerase metal-binding domain-containing protein</fullName>
    </recommendedName>
</protein>
<reference evidence="2 3" key="1">
    <citation type="submission" date="2013-04" db="EMBL/GenBank/DDBJ databases">
        <title>Hyphomonas sp. T24B3 Genome Sequencing.</title>
        <authorList>
            <person name="Lai Q."/>
            <person name="Shao Z."/>
        </authorList>
    </citation>
    <scope>NUCLEOTIDE SEQUENCE [LARGE SCALE GENOMIC DNA]</scope>
    <source>
        <strain evidence="2 3">T24B3</strain>
    </source>
</reference>
<dbReference type="EMBL" id="AWFB01000002">
    <property type="protein sequence ID" value="RAN35802.1"/>
    <property type="molecule type" value="Genomic_DNA"/>
</dbReference>
<dbReference type="STRING" id="1280941.HY2_05835"/>
<organism evidence="2 3">
    <name type="scientific">Hyphomonas pacifica</name>
    <dbReference type="NCBI Taxonomy" id="1280941"/>
    <lineage>
        <taxon>Bacteria</taxon>
        <taxon>Pseudomonadati</taxon>
        <taxon>Pseudomonadota</taxon>
        <taxon>Alphaproteobacteria</taxon>
        <taxon>Hyphomonadales</taxon>
        <taxon>Hyphomonadaceae</taxon>
        <taxon>Hyphomonas</taxon>
    </lineage>
</organism>
<dbReference type="InterPro" id="IPR017517">
    <property type="entry name" value="Maleyloyr_isom"/>
</dbReference>
<proteinExistence type="predicted"/>
<dbReference type="NCBIfam" id="TIGR03083">
    <property type="entry name" value="maleylpyruvate isomerase family mycothiol-dependent enzyme"/>
    <property type="match status" value="1"/>
</dbReference>
<dbReference type="GO" id="GO:0046872">
    <property type="term" value="F:metal ion binding"/>
    <property type="evidence" value="ECO:0007669"/>
    <property type="project" value="InterPro"/>
</dbReference>
<dbReference type="Pfam" id="PF11716">
    <property type="entry name" value="MDMPI_N"/>
    <property type="match status" value="1"/>
</dbReference>
<dbReference type="OrthoDB" id="113180at2"/>
<dbReference type="SUPFAM" id="SSF109854">
    <property type="entry name" value="DinB/YfiT-like putative metalloenzymes"/>
    <property type="match status" value="1"/>
</dbReference>
<dbReference type="AlphaFoldDB" id="A0A062TT97"/>
<dbReference type="eggNOG" id="ENOG502Z7S3">
    <property type="taxonomic scope" value="Bacteria"/>
</dbReference>
<evidence type="ECO:0000259" key="1">
    <source>
        <dbReference type="Pfam" id="PF11716"/>
    </source>
</evidence>
<dbReference type="NCBIfam" id="TIGR03084">
    <property type="entry name" value="TIGR03084 family metal-binding protein"/>
    <property type="match status" value="1"/>
</dbReference>